<dbReference type="InterPro" id="IPR018337">
    <property type="entry name" value="Cell_wall/Cho-bd_repeat"/>
</dbReference>
<dbReference type="Pfam" id="PF01473">
    <property type="entry name" value="Choline_bind_1"/>
    <property type="match status" value="2"/>
</dbReference>
<protein>
    <recommendedName>
        <fullName evidence="5">Peptidase C39-like domain-containing protein</fullName>
    </recommendedName>
</protein>
<evidence type="ECO:0000256" key="1">
    <source>
        <dbReference type="ARBA" id="ARBA00022737"/>
    </source>
</evidence>
<dbReference type="Gene3D" id="2.10.270.10">
    <property type="entry name" value="Cholin Binding"/>
    <property type="match status" value="4"/>
</dbReference>
<dbReference type="PROSITE" id="PS51170">
    <property type="entry name" value="CW"/>
    <property type="match status" value="6"/>
</dbReference>
<evidence type="ECO:0000256" key="2">
    <source>
        <dbReference type="PROSITE-ProRule" id="PRU00591"/>
    </source>
</evidence>
<dbReference type="AlphaFoldDB" id="A0A9D5XAT7"/>
<proteinExistence type="predicted"/>
<dbReference type="Pfam" id="PF19127">
    <property type="entry name" value="Choline_bind_3"/>
    <property type="match status" value="3"/>
</dbReference>
<feature type="repeat" description="Cell wall-binding" evidence="2">
    <location>
        <begin position="438"/>
        <end position="457"/>
    </location>
</feature>
<organism evidence="3 4">
    <name type="scientific">Lancefieldella parvula</name>
    <dbReference type="NCBI Taxonomy" id="1382"/>
    <lineage>
        <taxon>Bacteria</taxon>
        <taxon>Bacillati</taxon>
        <taxon>Actinomycetota</taxon>
        <taxon>Coriobacteriia</taxon>
        <taxon>Coriobacteriales</taxon>
        <taxon>Atopobiaceae</taxon>
        <taxon>Lancefieldella</taxon>
    </lineage>
</organism>
<dbReference type="SUPFAM" id="SSF69360">
    <property type="entry name" value="Cell wall binding repeat"/>
    <property type="match status" value="2"/>
</dbReference>
<feature type="repeat" description="Cell wall-binding" evidence="2">
    <location>
        <begin position="479"/>
        <end position="498"/>
    </location>
</feature>
<gene>
    <name evidence="3" type="ORF">HXK24_04190</name>
</gene>
<name>A0A9D5XAT7_9ACTN</name>
<accession>A0A9D5XAT7</accession>
<dbReference type="Proteomes" id="UP000787322">
    <property type="component" value="Unassembled WGS sequence"/>
</dbReference>
<keyword evidence="1" id="KW-0677">Repeat</keyword>
<feature type="repeat" description="Cell wall-binding" evidence="2">
    <location>
        <begin position="519"/>
        <end position="538"/>
    </location>
</feature>
<feature type="repeat" description="Cell wall-binding" evidence="2">
    <location>
        <begin position="459"/>
        <end position="478"/>
    </location>
</feature>
<reference evidence="3" key="1">
    <citation type="submission" date="2020-04" db="EMBL/GenBank/DDBJ databases">
        <title>Deep metagenomics examines the oral microbiome during advanced dental caries in children, revealing novel taxa and co-occurrences with host molecules.</title>
        <authorList>
            <person name="Baker J.L."/>
            <person name="Morton J.T."/>
            <person name="Dinis M."/>
            <person name="Alvarez R."/>
            <person name="Tran N.C."/>
            <person name="Knight R."/>
            <person name="Edlund A."/>
        </authorList>
    </citation>
    <scope>NUCLEOTIDE SEQUENCE</scope>
    <source>
        <strain evidence="3">JCVI_3_bin.11</strain>
    </source>
</reference>
<feature type="repeat" description="Cell wall-binding" evidence="2">
    <location>
        <begin position="559"/>
        <end position="578"/>
    </location>
</feature>
<sequence>MRYSNIRYGFIASLVIVLLILLSPLCVFAKDLPLFEVKEVAAKVIPALLDANGISVESNEFEIKGYIPEYIYSTNGLVERSIIHFPIYSGENIVAKIIAIYDSSRDEYSFCSSISSVELLNNSRQYMTKGLFIDIGDDCFYTDGNIFISTSSGETKGIDDFDLTCQNVLKNFFSTFNWQSISLNNTGGMQSTNTIQGIEMQKVLLNLPSYYQGKKPICWAAAAWTVGSYLTKSSTPSPEEIAKDMKGTLKASGWPIDEIAAMNKFFYRQTNFRVDGINVANIPLDKFKQHIDLGFPCIVRLSPSIIDGAQDGMKLWESGHSVAACGYLYGDGIESIYVQDTAFNRINILTPGPLGFFRYSEEGMGVLDLTSVNLLNGYQSPDGGTTWYQFVNGDAKKCIGWEGILGQYYFFSNESHLQRGWLHESEGWYYLAPTGVMQKGWVFVDGKWYFLQDNGLMAYSQWFKWNGVWYYLNSDGSAQTGWKEIEGSYYFFNDSAKMQTGWVNDRGYWFYLDSSGKMLTGFQTINGYKYYFADNGSMALGWFRVGYPWYYADSNGVIQTGWQYIKGEWYYFNYTGTMHLGRLIDGGYIFHLDESSGAMQIGWFATLEGKFFFRTEKNVPYGGPKGSMIVGQKARIEGVVYEFDQKGIARKVLNPNIVPVSVPATDLSEVTDDAA</sequence>
<comment type="caution">
    <text evidence="3">The sequence shown here is derived from an EMBL/GenBank/DDBJ whole genome shotgun (WGS) entry which is preliminary data.</text>
</comment>
<dbReference type="EMBL" id="JABZGU010000085">
    <property type="protein sequence ID" value="MBF4803007.1"/>
    <property type="molecule type" value="Genomic_DNA"/>
</dbReference>
<evidence type="ECO:0000313" key="4">
    <source>
        <dbReference type="Proteomes" id="UP000787322"/>
    </source>
</evidence>
<evidence type="ECO:0000313" key="3">
    <source>
        <dbReference type="EMBL" id="MBF4803007.1"/>
    </source>
</evidence>
<feature type="repeat" description="Cell wall-binding" evidence="2">
    <location>
        <begin position="499"/>
        <end position="518"/>
    </location>
</feature>
<evidence type="ECO:0008006" key="5">
    <source>
        <dbReference type="Google" id="ProtNLM"/>
    </source>
</evidence>